<feature type="transmembrane region" description="Helical" evidence="1">
    <location>
        <begin position="34"/>
        <end position="59"/>
    </location>
</feature>
<feature type="transmembrane region" description="Helical" evidence="1">
    <location>
        <begin position="65"/>
        <end position="82"/>
    </location>
</feature>
<keyword evidence="3" id="KW-1185">Reference proteome</keyword>
<reference evidence="2 3" key="1">
    <citation type="submission" date="2011-07" db="EMBL/GenBank/DDBJ databases">
        <authorList>
            <person name="Coyne R."/>
            <person name="Brami D."/>
            <person name="Johnson J."/>
            <person name="Hostetler J."/>
            <person name="Hannick L."/>
            <person name="Clark T."/>
            <person name="Cassidy-Hanley D."/>
            <person name="Inman J."/>
        </authorList>
    </citation>
    <scope>NUCLEOTIDE SEQUENCE [LARGE SCALE GENOMIC DNA]</scope>
    <source>
        <strain evidence="2 3">G5</strain>
    </source>
</reference>
<dbReference type="AlphaFoldDB" id="G0QTT8"/>
<dbReference type="GeneID" id="14907507"/>
<dbReference type="RefSeq" id="XP_004034849.1">
    <property type="nucleotide sequence ID" value="XM_004034801.1"/>
</dbReference>
<organism evidence="2 3">
    <name type="scientific">Ichthyophthirius multifiliis</name>
    <name type="common">White spot disease agent</name>
    <name type="synonym">Ich</name>
    <dbReference type="NCBI Taxonomy" id="5932"/>
    <lineage>
        <taxon>Eukaryota</taxon>
        <taxon>Sar</taxon>
        <taxon>Alveolata</taxon>
        <taxon>Ciliophora</taxon>
        <taxon>Intramacronucleata</taxon>
        <taxon>Oligohymenophorea</taxon>
        <taxon>Hymenostomatida</taxon>
        <taxon>Ophryoglenina</taxon>
        <taxon>Ichthyophthirius</taxon>
    </lineage>
</organism>
<name>G0QTT8_ICHMU</name>
<proteinExistence type="predicted"/>
<evidence type="ECO:0000313" key="2">
    <source>
        <dbReference type="EMBL" id="EGR31363.1"/>
    </source>
</evidence>
<dbReference type="EMBL" id="GL983877">
    <property type="protein sequence ID" value="EGR31363.1"/>
    <property type="molecule type" value="Genomic_DNA"/>
</dbReference>
<feature type="transmembrane region" description="Helical" evidence="1">
    <location>
        <begin position="6"/>
        <end position="27"/>
    </location>
</feature>
<dbReference type="Proteomes" id="UP000008983">
    <property type="component" value="Unassembled WGS sequence"/>
</dbReference>
<sequence length="162" mass="20002">MYFTQSIFFFFIQNIFLIIFKSIFVSLKQLFQIIVFHLSIINWNKSLIYFIIFIFQMSIYKSEIIIFKILFFQYFICIIVIFNQKMSTLFQGITLNIQRFQSKSDTVSQQKSIYSETTYYQKQCQYYFLYFQLKCEYIFDHQLSFNVICNYFQLVFIVYYQT</sequence>
<evidence type="ECO:0000313" key="3">
    <source>
        <dbReference type="Proteomes" id="UP000008983"/>
    </source>
</evidence>
<accession>G0QTT8</accession>
<dbReference type="InParanoid" id="G0QTT8"/>
<keyword evidence="1" id="KW-1133">Transmembrane helix</keyword>
<keyword evidence="1" id="KW-0472">Membrane</keyword>
<gene>
    <name evidence="2" type="ORF">IMG5_111680</name>
</gene>
<protein>
    <recommendedName>
        <fullName evidence="4">Transmembrane protein</fullName>
    </recommendedName>
</protein>
<evidence type="ECO:0000256" key="1">
    <source>
        <dbReference type="SAM" id="Phobius"/>
    </source>
</evidence>
<evidence type="ECO:0008006" key="4">
    <source>
        <dbReference type="Google" id="ProtNLM"/>
    </source>
</evidence>
<keyword evidence="1" id="KW-0812">Transmembrane</keyword>